<dbReference type="Pfam" id="PF07291">
    <property type="entry name" value="MauE"/>
    <property type="match status" value="1"/>
</dbReference>
<keyword evidence="4 5" id="KW-0472">Membrane</keyword>
<evidence type="ECO:0000259" key="6">
    <source>
        <dbReference type="Pfam" id="PF07291"/>
    </source>
</evidence>
<keyword evidence="2 5" id="KW-0812">Transmembrane</keyword>
<feature type="domain" description="Methylamine utilisation protein MauE" evidence="6">
    <location>
        <begin position="3"/>
        <end position="86"/>
    </location>
</feature>
<evidence type="ECO:0000256" key="5">
    <source>
        <dbReference type="SAM" id="Phobius"/>
    </source>
</evidence>
<evidence type="ECO:0000313" key="8">
    <source>
        <dbReference type="Proteomes" id="UP001597601"/>
    </source>
</evidence>
<dbReference type="InterPro" id="IPR009908">
    <property type="entry name" value="Methylamine_util_MauE"/>
</dbReference>
<dbReference type="EMBL" id="JBHUON010000013">
    <property type="protein sequence ID" value="MFD2865346.1"/>
    <property type="molecule type" value="Genomic_DNA"/>
</dbReference>
<proteinExistence type="predicted"/>
<evidence type="ECO:0000256" key="1">
    <source>
        <dbReference type="ARBA" id="ARBA00004141"/>
    </source>
</evidence>
<dbReference type="PANTHER" id="PTHR36974:SF1">
    <property type="entry name" value="DOXX FAMILY MEMBRANE PROTEIN"/>
    <property type="match status" value="1"/>
</dbReference>
<accession>A0ABW5XPL7</accession>
<feature type="transmembrane region" description="Helical" evidence="5">
    <location>
        <begin position="67"/>
        <end position="84"/>
    </location>
</feature>
<comment type="subcellular location">
    <subcellularLocation>
        <location evidence="1">Membrane</location>
        <topology evidence="1">Multi-pass membrane protein</topology>
    </subcellularLocation>
</comment>
<sequence length="131" mass="14928">MKLIKTISLIILIIGYIGAGANHFIHPDGYVHIIPHYIPYPVFFNYLSGAFEILLGFLLIFNATRSIAAWGICLLLLAFLPVHIQMVIDAPFKLGTLMVTPLAAWARLALQPVLIWWAWWYTQPKRRLNSL</sequence>
<dbReference type="RefSeq" id="WP_377127514.1">
    <property type="nucleotide sequence ID" value="NZ_JBHUHN010000001.1"/>
</dbReference>
<dbReference type="PANTHER" id="PTHR36974">
    <property type="entry name" value="MEMBRANE PROTEIN-RELATED"/>
    <property type="match status" value="1"/>
</dbReference>
<evidence type="ECO:0000256" key="2">
    <source>
        <dbReference type="ARBA" id="ARBA00022692"/>
    </source>
</evidence>
<evidence type="ECO:0000256" key="3">
    <source>
        <dbReference type="ARBA" id="ARBA00022989"/>
    </source>
</evidence>
<organism evidence="7 8">
    <name type="scientific">Mucilaginibacter antarcticus</name>
    <dbReference type="NCBI Taxonomy" id="1855725"/>
    <lineage>
        <taxon>Bacteria</taxon>
        <taxon>Pseudomonadati</taxon>
        <taxon>Bacteroidota</taxon>
        <taxon>Sphingobacteriia</taxon>
        <taxon>Sphingobacteriales</taxon>
        <taxon>Sphingobacteriaceae</taxon>
        <taxon>Mucilaginibacter</taxon>
    </lineage>
</organism>
<feature type="transmembrane region" description="Helical" evidence="5">
    <location>
        <begin position="7"/>
        <end position="25"/>
    </location>
</feature>
<feature type="transmembrane region" description="Helical" evidence="5">
    <location>
        <begin position="37"/>
        <end position="60"/>
    </location>
</feature>
<evidence type="ECO:0000256" key="4">
    <source>
        <dbReference type="ARBA" id="ARBA00023136"/>
    </source>
</evidence>
<name>A0ABW5XPL7_9SPHI</name>
<evidence type="ECO:0000313" key="7">
    <source>
        <dbReference type="EMBL" id="MFD2865346.1"/>
    </source>
</evidence>
<keyword evidence="8" id="KW-1185">Reference proteome</keyword>
<gene>
    <name evidence="7" type="ORF">ACFSYC_11665</name>
</gene>
<protein>
    <submittedName>
        <fullName evidence="7">MauE/DoxX family redox-associated membrane protein</fullName>
    </submittedName>
</protein>
<feature type="transmembrane region" description="Helical" evidence="5">
    <location>
        <begin position="104"/>
        <end position="122"/>
    </location>
</feature>
<keyword evidence="3 5" id="KW-1133">Transmembrane helix</keyword>
<comment type="caution">
    <text evidence="7">The sequence shown here is derived from an EMBL/GenBank/DDBJ whole genome shotgun (WGS) entry which is preliminary data.</text>
</comment>
<dbReference type="Proteomes" id="UP001597601">
    <property type="component" value="Unassembled WGS sequence"/>
</dbReference>
<reference evidence="8" key="1">
    <citation type="journal article" date="2019" name="Int. J. Syst. Evol. Microbiol.">
        <title>The Global Catalogue of Microorganisms (GCM) 10K type strain sequencing project: providing services to taxonomists for standard genome sequencing and annotation.</title>
        <authorList>
            <consortium name="The Broad Institute Genomics Platform"/>
            <consortium name="The Broad Institute Genome Sequencing Center for Infectious Disease"/>
            <person name="Wu L."/>
            <person name="Ma J."/>
        </authorList>
    </citation>
    <scope>NUCLEOTIDE SEQUENCE [LARGE SCALE GENOMIC DNA]</scope>
    <source>
        <strain evidence="8">KCTC 52232</strain>
    </source>
</reference>